<dbReference type="RefSeq" id="WP_111408650.1">
    <property type="nucleotide sequence ID" value="NZ_QKXH01000002.1"/>
</dbReference>
<sequence>MTIETLNNSDVNLLDELQPSGWGTILPAHEFYTTNTDFCSSIQILNNTKIVGIGTTIIHNDVAWLAHIIVHQENRNEGIGQLITQSLVNASKARNCDTIYLIATDLGAPVYTKSGFETETEYLFFKDIKAEESWRISGNIVPFHTDHKTAIAAIDKLTSGEDRMFHLERYLKDGFVYHNKTVIEGFYLPSFGEGLILAKTEEAGVQLMKMRFRDHDNASFPKDNTHAIDFLYKYGYKEFKTAKRMRLGKQRDWNPSNIYNRIGGNIG</sequence>
<comment type="caution">
    <text evidence="2">The sequence shown here is derived from an EMBL/GenBank/DDBJ whole genome shotgun (WGS) entry which is preliminary data.</text>
</comment>
<dbReference type="EMBL" id="QKXH01000002">
    <property type="protein sequence ID" value="PZX94550.1"/>
    <property type="molecule type" value="Genomic_DNA"/>
</dbReference>
<dbReference type="Gene3D" id="3.40.630.90">
    <property type="match status" value="1"/>
</dbReference>
<gene>
    <name evidence="2" type="ORF">DOS84_03050</name>
</gene>
<proteinExistence type="predicted"/>
<dbReference type="InterPro" id="IPR000182">
    <property type="entry name" value="GNAT_dom"/>
</dbReference>
<evidence type="ECO:0000313" key="2">
    <source>
        <dbReference type="EMBL" id="PZX94550.1"/>
    </source>
</evidence>
<dbReference type="Gene3D" id="3.40.630.30">
    <property type="match status" value="1"/>
</dbReference>
<dbReference type="SUPFAM" id="SSF55729">
    <property type="entry name" value="Acyl-CoA N-acyltransferases (Nat)"/>
    <property type="match status" value="1"/>
</dbReference>
<evidence type="ECO:0000259" key="1">
    <source>
        <dbReference type="PROSITE" id="PS51186"/>
    </source>
</evidence>
<organism evidence="2 3">
    <name type="scientific">Flavobacterium aquariorum</name>
    <dbReference type="NCBI Taxonomy" id="2217670"/>
    <lineage>
        <taxon>Bacteria</taxon>
        <taxon>Pseudomonadati</taxon>
        <taxon>Bacteroidota</taxon>
        <taxon>Flavobacteriia</taxon>
        <taxon>Flavobacteriales</taxon>
        <taxon>Flavobacteriaceae</taxon>
        <taxon>Flavobacterium</taxon>
    </lineage>
</organism>
<evidence type="ECO:0000313" key="3">
    <source>
        <dbReference type="Proteomes" id="UP000249177"/>
    </source>
</evidence>
<dbReference type="AlphaFoldDB" id="A0A2W7U0A8"/>
<dbReference type="Pfam" id="PF13508">
    <property type="entry name" value="Acetyltransf_7"/>
    <property type="match status" value="1"/>
</dbReference>
<feature type="domain" description="N-acetyltransferase" evidence="1">
    <location>
        <begin position="1"/>
        <end position="137"/>
    </location>
</feature>
<dbReference type="GO" id="GO:0016747">
    <property type="term" value="F:acyltransferase activity, transferring groups other than amino-acyl groups"/>
    <property type="evidence" value="ECO:0007669"/>
    <property type="project" value="InterPro"/>
</dbReference>
<protein>
    <recommendedName>
        <fullName evidence="1">N-acetyltransferase domain-containing protein</fullName>
    </recommendedName>
</protein>
<name>A0A2W7U0A8_9FLAO</name>
<dbReference type="Proteomes" id="UP000249177">
    <property type="component" value="Unassembled WGS sequence"/>
</dbReference>
<dbReference type="InterPro" id="IPR016181">
    <property type="entry name" value="Acyl_CoA_acyltransferase"/>
</dbReference>
<dbReference type="CDD" id="cd04301">
    <property type="entry name" value="NAT_SF"/>
    <property type="match status" value="1"/>
</dbReference>
<dbReference type="PROSITE" id="PS51186">
    <property type="entry name" value="GNAT"/>
    <property type="match status" value="1"/>
</dbReference>
<reference evidence="2 3" key="1">
    <citation type="submission" date="2018-06" db="EMBL/GenBank/DDBJ databases">
        <title>Flavobacterium sp IMCC34762, genome.</title>
        <authorList>
            <person name="Joung Y."/>
            <person name="Cho J."/>
            <person name="Song J."/>
        </authorList>
    </citation>
    <scope>NUCLEOTIDE SEQUENCE [LARGE SCALE GENOMIC DNA]</scope>
    <source>
        <strain evidence="2 3">IMCC34762</strain>
    </source>
</reference>
<keyword evidence="3" id="KW-1185">Reference proteome</keyword>
<dbReference type="OrthoDB" id="1096234at2"/>
<accession>A0A2W7U0A8</accession>